<dbReference type="RefSeq" id="XP_003673036.1">
    <property type="nucleotide sequence ID" value="XM_003672988.1"/>
</dbReference>
<evidence type="ECO:0000256" key="3">
    <source>
        <dbReference type="ARBA" id="ARBA00009714"/>
    </source>
</evidence>
<dbReference type="GeneID" id="96900134"/>
<gene>
    <name evidence="13" type="primary">NCAS0A00850</name>
    <name evidence="13" type="ordered locus">NCAS_0A00850</name>
</gene>
<sequence length="1568" mass="177170">MPFWFSQNIQRRLLLYVLQQISLFSNVDVSNLDVSLGSKSKFTFHDLDLAVESITIPGITVNEGFIKNLDLRLTVSGGVSIEGSGLTFVICPHLKQQESENIDEVDRFSLLKSIHDLTTSMIQFSESTVNNSNENVPVDEPIIDEDEYNQPGTIENMRNKALNIALSKISVTLEGITIKFIPEDDPNDEIILKIGSLSLVTREKRIRHLILQNITVSHFHQESFNSDSEYGSDEDRLSQSIYYSRMEGTTSMYMSAMDNPMDSERKMEDPDEKNDETLVSVDLLEISFEGFSTVNDISVTDLTVDVNYAQISLFKILELDNSILFDLLKLLRIRNDSDDSRRETAAYKRFEKEQELSENFTLSFICLNKVALELSAETNLILRQASFNKQENKEQTLIISSIGIEGGTAKITHSNRPILKCSLTEKDIMVDILDELHLNLDCKALEEIVQFYNMVNQFIDNTKIRKRRSTMRKEYSTIRFQLELENLHVTFSLKDYALKCKMNNIQYDSSTGTLKIPTIELFKLLGSQQTTLVQILDNNLTNYSTKIQINSFDENFNASTFLTDTLLHTKSILVKAPHDYLEQIVNDLSTQILPILSQLERPDTRERNNNYMRRSVRIPNSSSITYQQTLCAIIVVQIDTIQIQISDILSNGEFGTINCNVLENLLTLTNDGNLVYTCKDISVSRIFNYGKEKDEIIVPIKSDSLRRPVIVCQRKNNGKFKIIFRNLSVHYHARWLSVLKKKDTTVDTVEGIINSSKILDTGETIFEVKFVESSLHLHPYRINSVLIITLNHMSTSGRVPNILWKGLSKNGMLLLIDDVSNMKKVEKMSAASLVEFYSYQGFSAIGRFDTLIFNVQRIKTSIMISSKLEHLSLSLCADSFHTLVQLCVDLKLSETFPDDLKYRTNLDKSVPILDSVVEDFFVPDQILRDRKNSNYSETFEEIKLVESFLDNEHSDISTKSSQNLLDTDSSTHTQELIHFKDSYIDTSKAEDYDETFEQEQPIMSDDVDIQFSLDVSKVTVKLFDGYDWKYTRKNISNIIEQLGKNVNDDFPINFTDGEEEEQETEMKATIFDSIYISTNNNVNAHSLRKRVNDDIQGETAPSEPLKKVNLHPSKHYKALIELNELKVNFTSFNFTVPIEANSDGSCDLLNNCDISVGKFEVIDNVPTSTWNKFITPLRHEGVTTTVYPMFATSIKTIRPLDYLAAIELIMDVSMIPLRLHVDQDMLDFLIRFGEFKDERFELIDEYPTTIFIEKFTINSVKVKLDYKPKKIDYSGLRSGHTTELMNFFILDGANILLKSAVLYGVNGFDELGEKLKNVWTPDITSKQLGGVLEGISPIKSFMTFGSGVKTLAAILQSEYKQDGHIGKSLQKGGAVFLKTTTGEFINLSVKLASGTQALLETTEELLGGKGTGGRLPAVVSRDQPLDIDTFLQEDQLVGGSYPKIRGHAPAAVVIDASTMVDSGPKIVSLYADQPLDIHRGLEEAYSSLEKHMHIAYDAVWRAQGEIKTSRTGASAVAVSVAKAAPVAIIRPLIGASEAVSKALQGLANQLDKEQINELHDKYKSSENY</sequence>
<dbReference type="GO" id="GO:0032258">
    <property type="term" value="P:cytoplasm to vacuole targeting by the Cvt pathway"/>
    <property type="evidence" value="ECO:0007669"/>
    <property type="project" value="EnsemblFungi"/>
</dbReference>
<evidence type="ECO:0000313" key="13">
    <source>
        <dbReference type="EMBL" id="CCC66645.1"/>
    </source>
</evidence>
<reference key="2">
    <citation type="submission" date="2011-08" db="EMBL/GenBank/DDBJ databases">
        <title>Genome sequence of Naumovozyma castellii.</title>
        <authorList>
            <person name="Gordon J.L."/>
            <person name="Armisen D."/>
            <person name="Proux-Wera E."/>
            <person name="OhEigeartaigh S.S."/>
            <person name="Byrne K.P."/>
            <person name="Wolfe K.H."/>
        </authorList>
    </citation>
    <scope>NUCLEOTIDE SEQUENCE</scope>
    <source>
        <strain>Type strain:CBS 4309</strain>
    </source>
</reference>
<name>G0V5A9_NAUCA</name>
<dbReference type="GO" id="GO:0120013">
    <property type="term" value="F:lipid transfer activity"/>
    <property type="evidence" value="ECO:0007669"/>
    <property type="project" value="EnsemblFungi"/>
</dbReference>
<dbReference type="OMA" id="YDWKYTR"/>
<dbReference type="InParanoid" id="G0V5A9"/>
<comment type="catalytic activity">
    <reaction evidence="10">
        <text>a 1,2-diacyl-sn-glycero-3-phospho-L-serine(in) = a 1,2-diacyl-sn-glycero-3-phospho-L-serine(out)</text>
        <dbReference type="Rhea" id="RHEA:38663"/>
        <dbReference type="ChEBI" id="CHEBI:57262"/>
    </reaction>
</comment>
<evidence type="ECO:0000313" key="14">
    <source>
        <dbReference type="Proteomes" id="UP000001640"/>
    </source>
</evidence>
<keyword evidence="6" id="KW-0256">Endoplasmic reticulum</keyword>
<dbReference type="GO" id="GO:0005789">
    <property type="term" value="C:endoplasmic reticulum membrane"/>
    <property type="evidence" value="ECO:0007669"/>
    <property type="project" value="UniProtKB-SubCell"/>
</dbReference>
<dbReference type="Pfam" id="PF13329">
    <property type="entry name" value="ATG2_CAD"/>
    <property type="match status" value="1"/>
</dbReference>
<evidence type="ECO:0000256" key="8">
    <source>
        <dbReference type="ARBA" id="ARBA00023055"/>
    </source>
</evidence>
<dbReference type="GO" id="GO:0061723">
    <property type="term" value="P:glycophagy"/>
    <property type="evidence" value="ECO:0007669"/>
    <property type="project" value="TreeGrafter"/>
</dbReference>
<dbReference type="PANTHER" id="PTHR13190">
    <property type="entry name" value="AUTOPHAGY-RELATED 2, ISOFORM A"/>
    <property type="match status" value="1"/>
</dbReference>
<accession>G0V5A9</accession>
<dbReference type="GO" id="GO:0043495">
    <property type="term" value="F:protein-membrane adaptor activity"/>
    <property type="evidence" value="ECO:0007669"/>
    <property type="project" value="TreeGrafter"/>
</dbReference>
<evidence type="ECO:0000256" key="4">
    <source>
        <dbReference type="ARBA" id="ARBA00018070"/>
    </source>
</evidence>
<proteinExistence type="inferred from homology"/>
<dbReference type="GO" id="GO:0000422">
    <property type="term" value="P:autophagy of mitochondrion"/>
    <property type="evidence" value="ECO:0007669"/>
    <property type="project" value="EnsemblFungi"/>
</dbReference>
<dbReference type="Proteomes" id="UP000001640">
    <property type="component" value="Chromosome 1"/>
</dbReference>
<dbReference type="GO" id="GO:0061908">
    <property type="term" value="C:phagophore"/>
    <property type="evidence" value="ECO:0007669"/>
    <property type="project" value="EnsemblFungi"/>
</dbReference>
<keyword evidence="5" id="KW-0813">Transport</keyword>
<dbReference type="GO" id="GO:0032991">
    <property type="term" value="C:protein-containing complex"/>
    <property type="evidence" value="ECO:0007669"/>
    <property type="project" value="EnsemblFungi"/>
</dbReference>
<evidence type="ECO:0000256" key="9">
    <source>
        <dbReference type="ARBA" id="ARBA00023136"/>
    </source>
</evidence>
<evidence type="ECO:0000256" key="10">
    <source>
        <dbReference type="ARBA" id="ARBA00024479"/>
    </source>
</evidence>
<comment type="similarity">
    <text evidence="3">Belongs to the ATG2 family.</text>
</comment>
<dbReference type="FunCoup" id="G0V5A9">
    <property type="interactions" value="62"/>
</dbReference>
<dbReference type="GO" id="GO:0032266">
    <property type="term" value="F:phosphatidylinositol-3-phosphate binding"/>
    <property type="evidence" value="ECO:0007669"/>
    <property type="project" value="EnsemblFungi"/>
</dbReference>
<dbReference type="GO" id="GO:0097632">
    <property type="term" value="C:extrinsic component of phagophore assembly site membrane"/>
    <property type="evidence" value="ECO:0007669"/>
    <property type="project" value="EnsemblFungi"/>
</dbReference>
<protein>
    <recommendedName>
        <fullName evidence="4">Autophagy-related protein 2</fullName>
    </recommendedName>
</protein>
<dbReference type="PANTHER" id="PTHR13190:SF1">
    <property type="entry name" value="AUTOPHAGY-RELATED 2, ISOFORM A"/>
    <property type="match status" value="1"/>
</dbReference>
<evidence type="ECO:0000256" key="6">
    <source>
        <dbReference type="ARBA" id="ARBA00022824"/>
    </source>
</evidence>
<organism evidence="13 14">
    <name type="scientific">Naumovozyma castellii</name>
    <name type="common">Yeast</name>
    <name type="synonym">Saccharomyces castellii</name>
    <dbReference type="NCBI Taxonomy" id="27288"/>
    <lineage>
        <taxon>Eukaryota</taxon>
        <taxon>Fungi</taxon>
        <taxon>Dikarya</taxon>
        <taxon>Ascomycota</taxon>
        <taxon>Saccharomycotina</taxon>
        <taxon>Saccharomycetes</taxon>
        <taxon>Saccharomycetales</taxon>
        <taxon>Saccharomycetaceae</taxon>
        <taxon>Naumovozyma</taxon>
    </lineage>
</organism>
<dbReference type="EMBL" id="HE576752">
    <property type="protein sequence ID" value="CCC66645.1"/>
    <property type="molecule type" value="Genomic_DNA"/>
</dbReference>
<evidence type="ECO:0000256" key="5">
    <source>
        <dbReference type="ARBA" id="ARBA00022448"/>
    </source>
</evidence>
<dbReference type="GO" id="GO:0000425">
    <property type="term" value="P:pexophagy"/>
    <property type="evidence" value="ECO:0007669"/>
    <property type="project" value="EnsemblFungi"/>
</dbReference>
<evidence type="ECO:0000256" key="7">
    <source>
        <dbReference type="ARBA" id="ARBA00023006"/>
    </source>
</evidence>
<dbReference type="eggNOG" id="KOG2993">
    <property type="taxonomic scope" value="Eukaryota"/>
</dbReference>
<evidence type="ECO:0000256" key="12">
    <source>
        <dbReference type="ARBA" id="ARBA00024631"/>
    </source>
</evidence>
<comment type="subcellular location">
    <subcellularLocation>
        <location evidence="1">Endoplasmic reticulum membrane</location>
        <topology evidence="1">Peripheral membrane protein</topology>
    </subcellularLocation>
    <subcellularLocation>
        <location evidence="2">Preautophagosomal structure membrane</location>
        <topology evidence="2">Peripheral membrane protein</topology>
    </subcellularLocation>
</comment>
<evidence type="ECO:0000256" key="11">
    <source>
        <dbReference type="ARBA" id="ARBA00024615"/>
    </source>
</evidence>
<comment type="catalytic activity">
    <reaction evidence="11">
        <text>a 1,2-diacyl-sn-glycero-3-phosphoethanolamine(in) = a 1,2-diacyl-sn-glycero-3-phosphoethanolamine(out)</text>
        <dbReference type="Rhea" id="RHEA:38895"/>
        <dbReference type="ChEBI" id="CHEBI:64612"/>
    </reaction>
</comment>
<evidence type="ECO:0000256" key="1">
    <source>
        <dbReference type="ARBA" id="ARBA00004406"/>
    </source>
</evidence>
<keyword evidence="14" id="KW-1185">Reference proteome</keyword>
<keyword evidence="9" id="KW-0472">Membrane</keyword>
<dbReference type="KEGG" id="ncs:NCAS_0A00850"/>
<keyword evidence="8" id="KW-0445">Lipid transport</keyword>
<reference evidence="13 14" key="1">
    <citation type="journal article" date="2011" name="Proc. Natl. Acad. Sci. U.S.A.">
        <title>Evolutionary erosion of yeast sex chromosomes by mating-type switching accidents.</title>
        <authorList>
            <person name="Gordon J.L."/>
            <person name="Armisen D."/>
            <person name="Proux-Wera E."/>
            <person name="Oheigeartaigh S.S."/>
            <person name="Byrne K.P."/>
            <person name="Wolfe K.H."/>
        </authorList>
    </citation>
    <scope>NUCLEOTIDE SEQUENCE [LARGE SCALE GENOMIC DNA]</scope>
    <source>
        <strain evidence="14">ATCC 76901 / BCRC 22586 / CBS 4309 / NBRC 1992 / NRRL Y-12630</strain>
    </source>
</reference>
<dbReference type="OrthoDB" id="18982at2759"/>
<dbReference type="GO" id="GO:0034727">
    <property type="term" value="P:piecemeal microautophagy of the nucleus"/>
    <property type="evidence" value="ECO:0007669"/>
    <property type="project" value="EnsemblFungi"/>
</dbReference>
<evidence type="ECO:0000256" key="2">
    <source>
        <dbReference type="ARBA" id="ARBA00004623"/>
    </source>
</evidence>
<dbReference type="GO" id="GO:0061709">
    <property type="term" value="P:reticulophagy"/>
    <property type="evidence" value="ECO:0007669"/>
    <property type="project" value="EnsemblFungi"/>
</dbReference>
<dbReference type="HOGENOM" id="CLU_000626_3_0_1"/>
<dbReference type="InterPro" id="IPR026849">
    <property type="entry name" value="ATG2"/>
</dbReference>
<dbReference type="GO" id="GO:0000045">
    <property type="term" value="P:autophagosome assembly"/>
    <property type="evidence" value="ECO:0007669"/>
    <property type="project" value="EnsemblFungi"/>
</dbReference>
<dbReference type="STRING" id="1064592.G0V5A9"/>
<comment type="catalytic activity">
    <reaction evidence="12">
        <text>a 1,2-diacyl-sn-glycero-3-phosphocholine(in) = a 1,2-diacyl-sn-glycero-3-phosphocholine(out)</text>
        <dbReference type="Rhea" id="RHEA:38571"/>
        <dbReference type="ChEBI" id="CHEBI:57643"/>
    </reaction>
</comment>
<keyword evidence="7" id="KW-0072">Autophagy</keyword>